<dbReference type="RefSeq" id="WP_290206372.1">
    <property type="nucleotide sequence ID" value="NZ_JASDDK010000002.1"/>
</dbReference>
<name>A0ABT7ZUJ9_9FLAO</name>
<dbReference type="EMBL" id="JASDDK010000002">
    <property type="protein sequence ID" value="MDN3492691.1"/>
    <property type="molecule type" value="Genomic_DNA"/>
</dbReference>
<accession>A0ABT7ZUJ9</accession>
<sequence length="534" mass="60502">MKKTLLSIALTLAAVIVFAQQEFHVFPENHPETPGTKSGNGSLENPWDLQTALSQKPKIVNGNDTIWLHEGIYNGRFSSTLNSTIENEYITVSAYENDKVVLNGNVDSTEDQTLKVRSSRVIFQNFEITWLGDFTRQINKDGDFKKFVVGINHLSGTNCKFINLMIHNNPGLGFGSWKNTGGTLIANCIVYNNGGLTAEGKSIGEGFYVQNNSDTETRILRDNIIFNNYYKGVEVWSAAKHADTDWVKNITLENNVIFNSGLPSHYRTVDNIIVATDDRNGVNIAKNITIRNNILYHNTNFKKDEINGDAASLTLGFHKGAPVENVVVDNNIIIGRNNALRILYAKSLTLTRNKVYTGYIHLVNPDALKWNFNDNIYYTKKSKAFRNGSIKSYDFENWKLNFNLDANSHWKHIKTFDLNNVLDITENVNKPNEFRVVLFNKDGADVKVDFSKYNIAQAANYTIRDVENFKQILKAGVMDETSQIIFPMNLNQGQANKTLNNFGVFILEFKENTVAEISAKDKGFFRRFFRFLGF</sequence>
<evidence type="ECO:0008006" key="5">
    <source>
        <dbReference type="Google" id="ProtNLM"/>
    </source>
</evidence>
<feature type="signal peptide" evidence="2">
    <location>
        <begin position="1"/>
        <end position="19"/>
    </location>
</feature>
<feature type="chain" id="PRO_5046155809" description="Right handed beta helix domain-containing protein" evidence="2">
    <location>
        <begin position="20"/>
        <end position="534"/>
    </location>
</feature>
<gene>
    <name evidence="3" type="ORF">QMA06_08155</name>
</gene>
<evidence type="ECO:0000313" key="3">
    <source>
        <dbReference type="EMBL" id="MDN3492691.1"/>
    </source>
</evidence>
<dbReference type="Proteomes" id="UP001231197">
    <property type="component" value="Unassembled WGS sequence"/>
</dbReference>
<dbReference type="SMART" id="SM00710">
    <property type="entry name" value="PbH1"/>
    <property type="match status" value="6"/>
</dbReference>
<dbReference type="SUPFAM" id="SSF51126">
    <property type="entry name" value="Pectin lyase-like"/>
    <property type="match status" value="1"/>
</dbReference>
<reference evidence="3 4" key="1">
    <citation type="journal article" date="2023" name="Int. J. Syst. Evol. Microbiol.">
        <title>Winogradskyella bathintestinalis sp. nov., isolated from the intestine of the deep-sea loosejaw dragonfish, Malacosteus niger.</title>
        <authorList>
            <person name="Uniacke-Lowe S."/>
            <person name="Johnson C.N."/>
            <person name="Stanton C."/>
            <person name="Hill C."/>
            <person name="Ross P."/>
        </authorList>
    </citation>
    <scope>NUCLEOTIDE SEQUENCE [LARGE SCALE GENOMIC DNA]</scope>
    <source>
        <strain evidence="3 4">APC 3343</strain>
    </source>
</reference>
<keyword evidence="2" id="KW-0732">Signal</keyword>
<comment type="caution">
    <text evidence="3">The sequence shown here is derived from an EMBL/GenBank/DDBJ whole genome shotgun (WGS) entry which is preliminary data.</text>
</comment>
<dbReference type="Gene3D" id="2.160.20.10">
    <property type="entry name" value="Single-stranded right-handed beta-helix, Pectin lyase-like"/>
    <property type="match status" value="1"/>
</dbReference>
<proteinExistence type="predicted"/>
<dbReference type="InterPro" id="IPR012334">
    <property type="entry name" value="Pectin_lyas_fold"/>
</dbReference>
<evidence type="ECO:0000313" key="4">
    <source>
        <dbReference type="Proteomes" id="UP001231197"/>
    </source>
</evidence>
<keyword evidence="4" id="KW-1185">Reference proteome</keyword>
<organism evidence="3 4">
    <name type="scientific">Winogradskyella bathintestinalis</name>
    <dbReference type="NCBI Taxonomy" id="3035208"/>
    <lineage>
        <taxon>Bacteria</taxon>
        <taxon>Pseudomonadati</taxon>
        <taxon>Bacteroidota</taxon>
        <taxon>Flavobacteriia</taxon>
        <taxon>Flavobacteriales</taxon>
        <taxon>Flavobacteriaceae</taxon>
        <taxon>Winogradskyella</taxon>
    </lineage>
</organism>
<evidence type="ECO:0000256" key="1">
    <source>
        <dbReference type="SAM" id="MobiDB-lite"/>
    </source>
</evidence>
<evidence type="ECO:0000256" key="2">
    <source>
        <dbReference type="SAM" id="SignalP"/>
    </source>
</evidence>
<dbReference type="InterPro" id="IPR011050">
    <property type="entry name" value="Pectin_lyase_fold/virulence"/>
</dbReference>
<feature type="region of interest" description="Disordered" evidence="1">
    <location>
        <begin position="28"/>
        <end position="47"/>
    </location>
</feature>
<dbReference type="InterPro" id="IPR006626">
    <property type="entry name" value="PbH1"/>
</dbReference>
<protein>
    <recommendedName>
        <fullName evidence="5">Right handed beta helix domain-containing protein</fullName>
    </recommendedName>
</protein>